<dbReference type="FunFam" id="3.30.160.60:FF:000359">
    <property type="entry name" value="GLIS family zinc finger 2"/>
    <property type="match status" value="1"/>
</dbReference>
<comment type="subcellular location">
    <subcellularLocation>
        <location evidence="1">Nucleus</location>
    </subcellularLocation>
</comment>
<dbReference type="PANTHER" id="PTHR45718">
    <property type="entry name" value="TRANSCRIPTIONAL ACTIVATOR CUBITUS INTERRUPTUS"/>
    <property type="match status" value="1"/>
</dbReference>
<name>A0A183A6Y7_9TREM</name>
<keyword evidence="5" id="KW-0862">Zinc</keyword>
<dbReference type="Proteomes" id="UP000272942">
    <property type="component" value="Unassembled WGS sequence"/>
</dbReference>
<evidence type="ECO:0000259" key="8">
    <source>
        <dbReference type="PROSITE" id="PS50157"/>
    </source>
</evidence>
<reference evidence="11" key="1">
    <citation type="submission" date="2016-06" db="UniProtKB">
        <authorList>
            <consortium name="WormBaseParasite"/>
        </authorList>
    </citation>
    <scope>IDENTIFICATION</scope>
</reference>
<feature type="domain" description="C2H2-type" evidence="8">
    <location>
        <begin position="78"/>
        <end position="110"/>
    </location>
</feature>
<evidence type="ECO:0000313" key="9">
    <source>
        <dbReference type="EMBL" id="VDP67251.1"/>
    </source>
</evidence>
<dbReference type="OrthoDB" id="3214149at2759"/>
<keyword evidence="2" id="KW-0479">Metal-binding</keyword>
<dbReference type="InterPro" id="IPR043359">
    <property type="entry name" value="GLI-like"/>
</dbReference>
<dbReference type="GO" id="GO:0000981">
    <property type="term" value="F:DNA-binding transcription factor activity, RNA polymerase II-specific"/>
    <property type="evidence" value="ECO:0007669"/>
    <property type="project" value="TreeGrafter"/>
</dbReference>
<evidence type="ECO:0000313" key="11">
    <source>
        <dbReference type="WBParaSite" id="ECPE_0000272501-mRNA-1"/>
    </source>
</evidence>
<organism evidence="11">
    <name type="scientific">Echinostoma caproni</name>
    <dbReference type="NCBI Taxonomy" id="27848"/>
    <lineage>
        <taxon>Eukaryota</taxon>
        <taxon>Metazoa</taxon>
        <taxon>Spiralia</taxon>
        <taxon>Lophotrochozoa</taxon>
        <taxon>Platyhelminthes</taxon>
        <taxon>Trematoda</taxon>
        <taxon>Digenea</taxon>
        <taxon>Plagiorchiida</taxon>
        <taxon>Echinostomata</taxon>
        <taxon>Echinostomatoidea</taxon>
        <taxon>Echinostomatidae</taxon>
        <taxon>Echinostoma</taxon>
    </lineage>
</organism>
<protein>
    <submittedName>
        <fullName evidence="11">Zinc finger protein GLIS2</fullName>
    </submittedName>
</protein>
<evidence type="ECO:0000256" key="6">
    <source>
        <dbReference type="ARBA" id="ARBA00023242"/>
    </source>
</evidence>
<dbReference type="PROSITE" id="PS50157">
    <property type="entry name" value="ZINC_FINGER_C2H2_2"/>
    <property type="match status" value="4"/>
</dbReference>
<feature type="domain" description="C2H2-type" evidence="8">
    <location>
        <begin position="111"/>
        <end position="140"/>
    </location>
</feature>
<dbReference type="FunFam" id="3.30.160.60:FF:000031">
    <property type="entry name" value="GLI family zinc finger 3"/>
    <property type="match status" value="1"/>
</dbReference>
<sequence length="299" mass="34430">MGKNRSEMFVFVLYYPGLQQHLVTRQLFDKFDLISLPFSFIFHSRVWCFGRQTLPNQKALVTHIELAHIAPYAVSKEYRCKWVGCRRQMKPFNARYKLLVHMRIHNGERPSQCTYPGCHKAFSRLENLKIHMRSHTGDRPFVCPREGCNKAFSNSSDRAKHQRTHINTKPYACPFPGCLKRYTDPSSLRKHSRVHAGSSGLRQRRLATESFKAKLFTSLGTEYHSVASRFPFVEGYVVEPEHPDSCSAIPIPDSSVPIQVSVICCLHVDFQGTHAVSHYEHSFVNFIRTCTSPYNVHTI</sequence>
<evidence type="ECO:0000256" key="4">
    <source>
        <dbReference type="ARBA" id="ARBA00022771"/>
    </source>
</evidence>
<evidence type="ECO:0000313" key="10">
    <source>
        <dbReference type="Proteomes" id="UP000272942"/>
    </source>
</evidence>
<evidence type="ECO:0000256" key="5">
    <source>
        <dbReference type="ARBA" id="ARBA00022833"/>
    </source>
</evidence>
<dbReference type="GO" id="GO:0008270">
    <property type="term" value="F:zinc ion binding"/>
    <property type="evidence" value="ECO:0007669"/>
    <property type="project" value="UniProtKB-KW"/>
</dbReference>
<keyword evidence="6" id="KW-0539">Nucleus</keyword>
<dbReference type="PANTHER" id="PTHR45718:SF4">
    <property type="entry name" value="TRANSCRIPTIONAL ACTIVATOR CUBITUS INTERRUPTUS"/>
    <property type="match status" value="1"/>
</dbReference>
<keyword evidence="10" id="KW-1185">Reference proteome</keyword>
<dbReference type="EMBL" id="UZAN01039814">
    <property type="protein sequence ID" value="VDP67251.1"/>
    <property type="molecule type" value="Genomic_DNA"/>
</dbReference>
<dbReference type="InterPro" id="IPR056436">
    <property type="entry name" value="Znf-C2H2_ZIC1-5/GLI1-3-like"/>
</dbReference>
<feature type="domain" description="C2H2-type" evidence="8">
    <location>
        <begin position="141"/>
        <end position="170"/>
    </location>
</feature>
<dbReference type="Pfam" id="PF00096">
    <property type="entry name" value="zf-C2H2"/>
    <property type="match status" value="3"/>
</dbReference>
<dbReference type="Pfam" id="PF23561">
    <property type="entry name" value="zf-C2H2_15"/>
    <property type="match status" value="1"/>
</dbReference>
<keyword evidence="4 7" id="KW-0863">Zinc-finger</keyword>
<evidence type="ECO:0000256" key="3">
    <source>
        <dbReference type="ARBA" id="ARBA00022737"/>
    </source>
</evidence>
<accession>A0A183A6Y7</accession>
<dbReference type="SUPFAM" id="SSF57667">
    <property type="entry name" value="beta-beta-alpha zinc fingers"/>
    <property type="match status" value="2"/>
</dbReference>
<dbReference type="WBParaSite" id="ECPE_0000272501-mRNA-1">
    <property type="protein sequence ID" value="ECPE_0000272501-mRNA-1"/>
    <property type="gene ID" value="ECPE_0000272501"/>
</dbReference>
<gene>
    <name evidence="9" type="ORF">ECPE_LOCUS2722</name>
</gene>
<dbReference type="InterPro" id="IPR013087">
    <property type="entry name" value="Znf_C2H2_type"/>
</dbReference>
<dbReference type="InterPro" id="IPR036236">
    <property type="entry name" value="Znf_C2H2_sf"/>
</dbReference>
<dbReference type="GO" id="GO:0005634">
    <property type="term" value="C:nucleus"/>
    <property type="evidence" value="ECO:0007669"/>
    <property type="project" value="UniProtKB-SubCell"/>
</dbReference>
<dbReference type="FunFam" id="3.30.160.60:FF:000048">
    <property type="entry name" value="GLI family zinc finger 3"/>
    <property type="match status" value="1"/>
</dbReference>
<feature type="domain" description="C2H2-type" evidence="8">
    <location>
        <begin position="171"/>
        <end position="200"/>
    </location>
</feature>
<dbReference type="FunFam" id="3.30.160.60:FF:001102">
    <property type="entry name" value="Transcription factor IIIA"/>
    <property type="match status" value="1"/>
</dbReference>
<dbReference type="AlphaFoldDB" id="A0A183A6Y7"/>
<dbReference type="SMART" id="SM00355">
    <property type="entry name" value="ZnF_C2H2"/>
    <property type="match status" value="4"/>
</dbReference>
<evidence type="ECO:0000256" key="2">
    <source>
        <dbReference type="ARBA" id="ARBA00022723"/>
    </source>
</evidence>
<proteinExistence type="predicted"/>
<dbReference type="PROSITE" id="PS00028">
    <property type="entry name" value="ZINC_FINGER_C2H2_1"/>
    <property type="match status" value="3"/>
</dbReference>
<reference evidence="9 10" key="2">
    <citation type="submission" date="2018-11" db="EMBL/GenBank/DDBJ databases">
        <authorList>
            <consortium name="Pathogen Informatics"/>
        </authorList>
    </citation>
    <scope>NUCLEOTIDE SEQUENCE [LARGE SCALE GENOMIC DNA]</scope>
    <source>
        <strain evidence="9 10">Egypt</strain>
    </source>
</reference>
<keyword evidence="3" id="KW-0677">Repeat</keyword>
<dbReference type="Gene3D" id="3.30.160.60">
    <property type="entry name" value="Classic Zinc Finger"/>
    <property type="match status" value="4"/>
</dbReference>
<dbReference type="GO" id="GO:0000978">
    <property type="term" value="F:RNA polymerase II cis-regulatory region sequence-specific DNA binding"/>
    <property type="evidence" value="ECO:0007669"/>
    <property type="project" value="TreeGrafter"/>
</dbReference>
<evidence type="ECO:0000256" key="1">
    <source>
        <dbReference type="ARBA" id="ARBA00004123"/>
    </source>
</evidence>
<evidence type="ECO:0000256" key="7">
    <source>
        <dbReference type="PROSITE-ProRule" id="PRU00042"/>
    </source>
</evidence>